<dbReference type="RefSeq" id="WP_013436065.1">
    <property type="nucleotide sequence ID" value="NC_014722.1"/>
</dbReference>
<proteinExistence type="predicted"/>
<name>E5ATG2_MYCRK</name>
<dbReference type="KEGG" id="brh:RBRH_01428"/>
<accession>E5ATG2</accession>
<sequence>MNPLAFTMLQSVCGAADKAMRLTSRKGLEHVSVKHKATLILHLLADSNPIPMATLVGNNEASRISIPIASVHQLPDAAAHEQQPSAQ</sequence>
<evidence type="ECO:0000313" key="2">
    <source>
        <dbReference type="Proteomes" id="UP000007437"/>
    </source>
</evidence>
<reference evidence="1 2" key="1">
    <citation type="journal article" date="2011" name="J. Bacteriol.">
        <title>Complete genome sequence of Burkholderia rhizoxinica, an endosymbiont of Rhizopus microsporus.</title>
        <authorList>
            <person name="Lackner G."/>
            <person name="Moebius N."/>
            <person name="Partida-Martinez L."/>
            <person name="Hertweck C."/>
        </authorList>
    </citation>
    <scope>NUCLEOTIDE SEQUENCE [LARGE SCALE GENOMIC DNA]</scope>
    <source>
        <strain evidence="2">DSM 19002 / CIP 109453 / HKI 454</strain>
    </source>
</reference>
<evidence type="ECO:0000313" key="1">
    <source>
        <dbReference type="EMBL" id="CBW75836.1"/>
    </source>
</evidence>
<dbReference type="AlphaFoldDB" id="E5ATG2"/>
<gene>
    <name evidence="1" type="ordered locus">RBRH_01428</name>
</gene>
<dbReference type="HOGENOM" id="CLU_2477459_0_0_4"/>
<dbReference type="Proteomes" id="UP000007437">
    <property type="component" value="Chromosome"/>
</dbReference>
<protein>
    <submittedName>
        <fullName evidence="1">Uncharacterized protein</fullName>
    </submittedName>
</protein>
<dbReference type="OrthoDB" id="9988712at2"/>
<dbReference type="EMBL" id="FR687359">
    <property type="protein sequence ID" value="CBW75836.1"/>
    <property type="molecule type" value="Genomic_DNA"/>
</dbReference>
<organism evidence="1 2">
    <name type="scientific">Mycetohabitans rhizoxinica (strain DSM 19002 / CIP 109453 / HKI 454)</name>
    <name type="common">Paraburkholderia rhizoxinica</name>
    <dbReference type="NCBI Taxonomy" id="882378"/>
    <lineage>
        <taxon>Bacteria</taxon>
        <taxon>Pseudomonadati</taxon>
        <taxon>Pseudomonadota</taxon>
        <taxon>Betaproteobacteria</taxon>
        <taxon>Burkholderiales</taxon>
        <taxon>Burkholderiaceae</taxon>
        <taxon>Mycetohabitans</taxon>
    </lineage>
</organism>